<sequence>MLPTKRSWVRVFVVSPNSKKTWNGLWTSRQSSSKPYSVSFIPSSDDLAHISEEDVASASKKWVFTLVGYSLGKHPYFEALRSVMLKTWKLKGDFTLLALNEGVIDAREVTASTDNLNSKETILVTEIVKLDKIDITNVG</sequence>
<dbReference type="Proteomes" id="UP000829196">
    <property type="component" value="Unassembled WGS sequence"/>
</dbReference>
<dbReference type="EMBL" id="JAGYWB010000018">
    <property type="protein sequence ID" value="KAI0492373.1"/>
    <property type="molecule type" value="Genomic_DNA"/>
</dbReference>
<reference evidence="1" key="1">
    <citation type="journal article" date="2022" name="Front. Genet.">
        <title>Chromosome-Scale Assembly of the Dendrobium nobile Genome Provides Insights Into the Molecular Mechanism of the Biosynthesis of the Medicinal Active Ingredient of Dendrobium.</title>
        <authorList>
            <person name="Xu Q."/>
            <person name="Niu S.-C."/>
            <person name="Li K.-L."/>
            <person name="Zheng P.-J."/>
            <person name="Zhang X.-J."/>
            <person name="Jia Y."/>
            <person name="Liu Y."/>
            <person name="Niu Y.-X."/>
            <person name="Yu L.-H."/>
            <person name="Chen D.-F."/>
            <person name="Zhang G.-Q."/>
        </authorList>
    </citation>
    <scope>NUCLEOTIDE SEQUENCE</scope>
    <source>
        <tissue evidence="1">Leaf</tissue>
    </source>
</reference>
<protein>
    <recommendedName>
        <fullName evidence="3">DUF4283 domain-containing protein</fullName>
    </recommendedName>
</protein>
<accession>A0A8T3A8F4</accession>
<evidence type="ECO:0000313" key="1">
    <source>
        <dbReference type="EMBL" id="KAI0492373.1"/>
    </source>
</evidence>
<evidence type="ECO:0008006" key="3">
    <source>
        <dbReference type="Google" id="ProtNLM"/>
    </source>
</evidence>
<proteinExistence type="predicted"/>
<dbReference type="AlphaFoldDB" id="A0A8T3A8F4"/>
<name>A0A8T3A8F4_DENNO</name>
<keyword evidence="2" id="KW-1185">Reference proteome</keyword>
<evidence type="ECO:0000313" key="2">
    <source>
        <dbReference type="Proteomes" id="UP000829196"/>
    </source>
</evidence>
<gene>
    <name evidence="1" type="ORF">KFK09_026644</name>
</gene>
<organism evidence="1 2">
    <name type="scientific">Dendrobium nobile</name>
    <name type="common">Orchid</name>
    <dbReference type="NCBI Taxonomy" id="94219"/>
    <lineage>
        <taxon>Eukaryota</taxon>
        <taxon>Viridiplantae</taxon>
        <taxon>Streptophyta</taxon>
        <taxon>Embryophyta</taxon>
        <taxon>Tracheophyta</taxon>
        <taxon>Spermatophyta</taxon>
        <taxon>Magnoliopsida</taxon>
        <taxon>Liliopsida</taxon>
        <taxon>Asparagales</taxon>
        <taxon>Orchidaceae</taxon>
        <taxon>Epidendroideae</taxon>
        <taxon>Malaxideae</taxon>
        <taxon>Dendrobiinae</taxon>
        <taxon>Dendrobium</taxon>
    </lineage>
</organism>
<comment type="caution">
    <text evidence="1">The sequence shown here is derived from an EMBL/GenBank/DDBJ whole genome shotgun (WGS) entry which is preliminary data.</text>
</comment>